<feature type="region of interest" description="Disordered" evidence="8">
    <location>
        <begin position="1"/>
        <end position="36"/>
    </location>
</feature>
<evidence type="ECO:0000259" key="9">
    <source>
        <dbReference type="Pfam" id="PF10502"/>
    </source>
</evidence>
<evidence type="ECO:0000256" key="7">
    <source>
        <dbReference type="RuleBase" id="RU362042"/>
    </source>
</evidence>
<evidence type="ECO:0000313" key="10">
    <source>
        <dbReference type="EMBL" id="SET94180.1"/>
    </source>
</evidence>
<dbReference type="InterPro" id="IPR000223">
    <property type="entry name" value="Pept_S26A_signal_pept_1"/>
</dbReference>
<gene>
    <name evidence="10" type="ORF">SAMN04488546_4324</name>
</gene>
<organism evidence="10 11">
    <name type="scientific">Geodermatophilus poikilotrophus</name>
    <dbReference type="NCBI Taxonomy" id="1333667"/>
    <lineage>
        <taxon>Bacteria</taxon>
        <taxon>Bacillati</taxon>
        <taxon>Actinomycetota</taxon>
        <taxon>Actinomycetes</taxon>
        <taxon>Geodermatophilales</taxon>
        <taxon>Geodermatophilaceae</taxon>
        <taxon>Geodermatophilus</taxon>
    </lineage>
</organism>
<dbReference type="PANTHER" id="PTHR43390">
    <property type="entry name" value="SIGNAL PEPTIDASE I"/>
    <property type="match status" value="1"/>
</dbReference>
<dbReference type="EC" id="3.4.21.89" evidence="4 7"/>
<protein>
    <recommendedName>
        <fullName evidence="4 7">Signal peptidase I</fullName>
        <ecNumber evidence="4 7">3.4.21.89</ecNumber>
    </recommendedName>
</protein>
<evidence type="ECO:0000256" key="8">
    <source>
        <dbReference type="SAM" id="MobiDB-lite"/>
    </source>
</evidence>
<dbReference type="PROSITE" id="PS00760">
    <property type="entry name" value="SPASE_I_2"/>
    <property type="match status" value="1"/>
</dbReference>
<dbReference type="EMBL" id="FOIE01000011">
    <property type="protein sequence ID" value="SET94180.1"/>
    <property type="molecule type" value="Genomic_DNA"/>
</dbReference>
<dbReference type="Gene3D" id="2.10.109.10">
    <property type="entry name" value="Umud Fragment, subunit A"/>
    <property type="match status" value="1"/>
</dbReference>
<evidence type="ECO:0000256" key="1">
    <source>
        <dbReference type="ARBA" id="ARBA00000677"/>
    </source>
</evidence>
<reference evidence="11" key="1">
    <citation type="submission" date="2016-10" db="EMBL/GenBank/DDBJ databases">
        <authorList>
            <person name="Varghese N."/>
            <person name="Submissions S."/>
        </authorList>
    </citation>
    <scope>NUCLEOTIDE SEQUENCE [LARGE SCALE GENOMIC DNA]</scope>
    <source>
        <strain evidence="11">DSM 44209</strain>
    </source>
</reference>
<name>A0A1I0IBL5_9ACTN</name>
<dbReference type="GO" id="GO:0006465">
    <property type="term" value="P:signal peptide processing"/>
    <property type="evidence" value="ECO:0007669"/>
    <property type="project" value="InterPro"/>
</dbReference>
<dbReference type="InterPro" id="IPR036286">
    <property type="entry name" value="LexA/Signal_pep-like_sf"/>
</dbReference>
<dbReference type="InterPro" id="IPR019757">
    <property type="entry name" value="Pept_S26A_signal_pept_1_Lys-AS"/>
</dbReference>
<dbReference type="RefSeq" id="WP_245743788.1">
    <property type="nucleotide sequence ID" value="NZ_FOIE01000011.1"/>
</dbReference>
<feature type="domain" description="Peptidase S26" evidence="9">
    <location>
        <begin position="45"/>
        <end position="194"/>
    </location>
</feature>
<evidence type="ECO:0000313" key="11">
    <source>
        <dbReference type="Proteomes" id="UP000198507"/>
    </source>
</evidence>
<dbReference type="SUPFAM" id="SSF51306">
    <property type="entry name" value="LexA/Signal peptidase"/>
    <property type="match status" value="1"/>
</dbReference>
<keyword evidence="5 7" id="KW-0378">Hydrolase</keyword>
<evidence type="ECO:0000256" key="4">
    <source>
        <dbReference type="ARBA" id="ARBA00013208"/>
    </source>
</evidence>
<feature type="active site" evidence="6">
    <location>
        <position position="112"/>
    </location>
</feature>
<keyword evidence="7" id="KW-0645">Protease</keyword>
<comment type="catalytic activity">
    <reaction evidence="1 7">
        <text>Cleavage of hydrophobic, N-terminal signal or leader sequences from secreted and periplasmic proteins.</text>
        <dbReference type="EC" id="3.4.21.89"/>
    </reaction>
</comment>
<keyword evidence="7" id="KW-1133">Transmembrane helix</keyword>
<evidence type="ECO:0000256" key="3">
    <source>
        <dbReference type="ARBA" id="ARBA00009370"/>
    </source>
</evidence>
<dbReference type="CDD" id="cd06530">
    <property type="entry name" value="S26_SPase_I"/>
    <property type="match status" value="1"/>
</dbReference>
<sequence>MRTAPRTAVAVSGDPRTGDRGGSPRHRAPRSGGRPGQRLRDAVLWVAAGAALLLVAATAGLLPVQPMRVDSDSMTPTVASGDLLLVRHGQGPVRRGDVVAVTAPLDDGLLVKRAVGVGGDEVAIEDGVLVVDGTPVCEPAIDPARLDGVWFGPVTVPEGQLFLLSDSRDGSVDSRSFGPVPTSSLVGTVTARLWPHPGSLPSPSAGC</sequence>
<keyword evidence="11" id="KW-1185">Reference proteome</keyword>
<keyword evidence="7" id="KW-0812">Transmembrane</keyword>
<feature type="active site" evidence="6">
    <location>
        <position position="73"/>
    </location>
</feature>
<dbReference type="AlphaFoldDB" id="A0A1I0IBL5"/>
<evidence type="ECO:0000256" key="5">
    <source>
        <dbReference type="ARBA" id="ARBA00022801"/>
    </source>
</evidence>
<evidence type="ECO:0000256" key="2">
    <source>
        <dbReference type="ARBA" id="ARBA00004401"/>
    </source>
</evidence>
<evidence type="ECO:0000256" key="6">
    <source>
        <dbReference type="PIRSR" id="PIRSR600223-1"/>
    </source>
</evidence>
<dbReference type="Proteomes" id="UP000198507">
    <property type="component" value="Unassembled WGS sequence"/>
</dbReference>
<dbReference type="PANTHER" id="PTHR43390:SF1">
    <property type="entry name" value="CHLOROPLAST PROCESSING PEPTIDASE"/>
    <property type="match status" value="1"/>
</dbReference>
<dbReference type="GO" id="GO:0004252">
    <property type="term" value="F:serine-type endopeptidase activity"/>
    <property type="evidence" value="ECO:0007669"/>
    <property type="project" value="InterPro"/>
</dbReference>
<dbReference type="NCBIfam" id="TIGR02227">
    <property type="entry name" value="sigpep_I_bact"/>
    <property type="match status" value="1"/>
</dbReference>
<comment type="similarity">
    <text evidence="3 7">Belongs to the peptidase S26 family.</text>
</comment>
<comment type="subcellular location">
    <subcellularLocation>
        <location evidence="2">Cell membrane</location>
        <topology evidence="2">Single-pass type II membrane protein</topology>
    </subcellularLocation>
    <subcellularLocation>
        <location evidence="7">Membrane</location>
        <topology evidence="7">Single-pass type II membrane protein</topology>
    </subcellularLocation>
</comment>
<keyword evidence="7" id="KW-0472">Membrane</keyword>
<dbReference type="Pfam" id="PF10502">
    <property type="entry name" value="Peptidase_S26"/>
    <property type="match status" value="1"/>
</dbReference>
<accession>A0A1I0IBL5</accession>
<proteinExistence type="inferred from homology"/>
<dbReference type="PRINTS" id="PR00727">
    <property type="entry name" value="LEADERPTASE"/>
</dbReference>
<dbReference type="GO" id="GO:0005886">
    <property type="term" value="C:plasma membrane"/>
    <property type="evidence" value="ECO:0007669"/>
    <property type="project" value="UniProtKB-SubCell"/>
</dbReference>
<feature type="transmembrane region" description="Helical" evidence="7">
    <location>
        <begin position="42"/>
        <end position="64"/>
    </location>
</feature>
<dbReference type="GO" id="GO:0009003">
    <property type="term" value="F:signal peptidase activity"/>
    <property type="evidence" value="ECO:0007669"/>
    <property type="project" value="UniProtKB-EC"/>
</dbReference>
<dbReference type="InterPro" id="IPR019533">
    <property type="entry name" value="Peptidase_S26"/>
</dbReference>